<feature type="transmembrane region" description="Helical" evidence="7">
    <location>
        <begin position="163"/>
        <end position="189"/>
    </location>
</feature>
<comment type="similarity">
    <text evidence="2">Belongs to the peptidase A24 family.</text>
</comment>
<reference evidence="10" key="1">
    <citation type="submission" date="2018-01" db="EMBL/GenBank/DDBJ databases">
        <title>Genome sequnecing of Lactobacillus formosensis KACC 18721.</title>
        <authorList>
            <person name="Kim S.-J."/>
            <person name="Heo J."/>
        </authorList>
    </citation>
    <scope>NUCLEOTIDE SEQUENCE</scope>
    <source>
        <strain evidence="10">KACC 18721</strain>
    </source>
</reference>
<evidence type="ECO:0000259" key="8">
    <source>
        <dbReference type="Pfam" id="PF01478"/>
    </source>
</evidence>
<dbReference type="PANTHER" id="PTHR30487:SF0">
    <property type="entry name" value="PREPILIN LEADER PEPTIDASE_N-METHYLTRANSFERASE-RELATED"/>
    <property type="match status" value="1"/>
</dbReference>
<gene>
    <name evidence="10" type="ORF">C2R26_02285</name>
</gene>
<evidence type="ECO:0000256" key="3">
    <source>
        <dbReference type="ARBA" id="ARBA00022475"/>
    </source>
</evidence>
<dbReference type="InterPro" id="IPR010627">
    <property type="entry name" value="Prepilin_pept_A24_N"/>
</dbReference>
<feature type="transmembrane region" description="Helical" evidence="7">
    <location>
        <begin position="201"/>
        <end position="218"/>
    </location>
</feature>
<evidence type="ECO:0000256" key="6">
    <source>
        <dbReference type="ARBA" id="ARBA00023136"/>
    </source>
</evidence>
<feature type="domain" description="Prepilin peptidase A24 N-terminal" evidence="9">
    <location>
        <begin position="11"/>
        <end position="89"/>
    </location>
</feature>
<dbReference type="GO" id="GO:0004190">
    <property type="term" value="F:aspartic-type endopeptidase activity"/>
    <property type="evidence" value="ECO:0007669"/>
    <property type="project" value="InterPro"/>
</dbReference>
<evidence type="ECO:0000259" key="9">
    <source>
        <dbReference type="Pfam" id="PF06750"/>
    </source>
</evidence>
<keyword evidence="5 7" id="KW-1133">Transmembrane helix</keyword>
<feature type="domain" description="Prepilin type IV endopeptidase peptidase" evidence="8">
    <location>
        <begin position="101"/>
        <end position="190"/>
    </location>
</feature>
<evidence type="ECO:0000256" key="2">
    <source>
        <dbReference type="ARBA" id="ARBA00005801"/>
    </source>
</evidence>
<feature type="transmembrane region" description="Helical" evidence="7">
    <location>
        <begin position="76"/>
        <end position="97"/>
    </location>
</feature>
<dbReference type="PANTHER" id="PTHR30487">
    <property type="entry name" value="TYPE 4 PREPILIN-LIKE PROTEINS LEADER PEPTIDE-PROCESSING ENZYME"/>
    <property type="match status" value="1"/>
</dbReference>
<organism evidence="10">
    <name type="scientific">Companilactobacillus formosensis</name>
    <dbReference type="NCBI Taxonomy" id="1617889"/>
    <lineage>
        <taxon>Bacteria</taxon>
        <taxon>Bacillati</taxon>
        <taxon>Bacillota</taxon>
        <taxon>Bacilli</taxon>
        <taxon>Lactobacillales</taxon>
        <taxon>Lactobacillaceae</taxon>
        <taxon>Companilactobacillus</taxon>
    </lineage>
</organism>
<dbReference type="InterPro" id="IPR050882">
    <property type="entry name" value="Prepilin_peptidase/N-MTase"/>
</dbReference>
<dbReference type="EMBL" id="PPWZ01000012">
    <property type="protein sequence ID" value="POH37643.1"/>
    <property type="molecule type" value="Genomic_DNA"/>
</dbReference>
<keyword evidence="6 7" id="KW-0472">Membrane</keyword>
<comment type="caution">
    <text evidence="10">The sequence shown here is derived from an EMBL/GenBank/DDBJ whole genome shotgun (WGS) entry which is preliminary data.</text>
</comment>
<evidence type="ECO:0000256" key="4">
    <source>
        <dbReference type="ARBA" id="ARBA00022692"/>
    </source>
</evidence>
<dbReference type="PROSITE" id="PS51257">
    <property type="entry name" value="PROKAR_LIPOPROTEIN"/>
    <property type="match status" value="1"/>
</dbReference>
<evidence type="ECO:0000256" key="5">
    <source>
        <dbReference type="ARBA" id="ARBA00022989"/>
    </source>
</evidence>
<dbReference type="Pfam" id="PF01478">
    <property type="entry name" value="Peptidase_A24"/>
    <property type="match status" value="1"/>
</dbReference>
<feature type="transmembrane region" description="Helical" evidence="7">
    <location>
        <begin position="130"/>
        <end position="151"/>
    </location>
</feature>
<keyword evidence="4 7" id="KW-0812">Transmembrane</keyword>
<dbReference type="AlphaFoldDB" id="A0A2P4R8T0"/>
<dbReference type="InterPro" id="IPR000045">
    <property type="entry name" value="Prepilin_IV_endopep_pep"/>
</dbReference>
<sequence>MKYFLYSLIFILGACIISFLKVIAYDYPQISFTRRSHCDYCGRILRWFEIIPIIGYFIVHGKCSQCKNQIDFQNPFWEFIGGVIWLIIVHSGAWYYLPIFVMLVLLSFTDGFFGYIYPIFYLISLPSLIWLLPNLHIITGLSVYIVLWLLAQNHPLGLGDVEIIAVLSLLFNLQTILSIVLLACFFCLLAFAVNKKRSFRFIPYLTVATGIIYLIFQLKPWQNLS</sequence>
<protein>
    <submittedName>
        <fullName evidence="10">Prepilin peptidase</fullName>
    </submittedName>
</protein>
<name>A0A2P4R8T0_9LACO</name>
<evidence type="ECO:0000256" key="1">
    <source>
        <dbReference type="ARBA" id="ARBA00004651"/>
    </source>
</evidence>
<feature type="transmembrane region" description="Helical" evidence="7">
    <location>
        <begin position="103"/>
        <end position="123"/>
    </location>
</feature>
<keyword evidence="3" id="KW-1003">Cell membrane</keyword>
<evidence type="ECO:0000256" key="7">
    <source>
        <dbReference type="SAM" id="Phobius"/>
    </source>
</evidence>
<accession>A0A2P4R8T0</accession>
<comment type="subcellular location">
    <subcellularLocation>
        <location evidence="1">Cell membrane</location>
        <topology evidence="1">Multi-pass membrane protein</topology>
    </subcellularLocation>
</comment>
<evidence type="ECO:0000313" key="10">
    <source>
        <dbReference type="EMBL" id="POH37643.1"/>
    </source>
</evidence>
<proteinExistence type="inferred from homology"/>
<dbReference type="GO" id="GO:0005886">
    <property type="term" value="C:plasma membrane"/>
    <property type="evidence" value="ECO:0007669"/>
    <property type="project" value="UniProtKB-SubCell"/>
</dbReference>
<feature type="transmembrane region" description="Helical" evidence="7">
    <location>
        <begin position="6"/>
        <end position="25"/>
    </location>
</feature>
<dbReference type="GO" id="GO:0006465">
    <property type="term" value="P:signal peptide processing"/>
    <property type="evidence" value="ECO:0007669"/>
    <property type="project" value="TreeGrafter"/>
</dbReference>
<dbReference type="Pfam" id="PF06750">
    <property type="entry name" value="A24_N_bact"/>
    <property type="match status" value="1"/>
</dbReference>